<dbReference type="EMBL" id="VJXY01000002">
    <property type="protein sequence ID" value="MBD6614826.1"/>
    <property type="molecule type" value="Genomic_DNA"/>
</dbReference>
<proteinExistence type="predicted"/>
<dbReference type="Pfam" id="PF08241">
    <property type="entry name" value="Methyltransf_11"/>
    <property type="match status" value="1"/>
</dbReference>
<reference evidence="2" key="1">
    <citation type="submission" date="2019-07" db="EMBL/GenBank/DDBJ databases">
        <title>Toxilogical consequences of a new and cryptic species of cyanobacteria (Komarekiella delphini-convector) recovered from the epidermis of a bottlenose dolphin and 1500 ft. in the air.</title>
        <authorList>
            <person name="Brown A.O."/>
            <person name="Dvorak P."/>
            <person name="Villanueva C.D."/>
            <person name="Foss A.J."/>
            <person name="Garvey A.D."/>
            <person name="Gibson Q.A."/>
            <person name="Johansen J.R."/>
            <person name="Casamatta D.A."/>
        </authorList>
    </citation>
    <scope>NUCLEOTIDE SEQUENCE</scope>
    <source>
        <strain evidence="2">SJRDD-AB1</strain>
    </source>
</reference>
<dbReference type="SUPFAM" id="SSF53335">
    <property type="entry name" value="S-adenosyl-L-methionine-dependent methyltransferases"/>
    <property type="match status" value="1"/>
</dbReference>
<evidence type="ECO:0000313" key="3">
    <source>
        <dbReference type="Proteomes" id="UP001165986"/>
    </source>
</evidence>
<sequence length="183" mass="21486">MSTFEEKANSEVTLSKTNKNKLHLGCGRKILEEYVNIDIFPAPGVDLVCDINEGIPFEDNSFSEALAVDFIEHIQPTKAINLMNEVYRVLKPGGIFRIHVPEAPGITAYQDPTHTCFWNEESFSYYIHQHYRREKYGIYYGIIAKFKLISLKRKRHMWQKFFNNLNWNYLTNYLLDIELEAIK</sequence>
<dbReference type="GO" id="GO:0032259">
    <property type="term" value="P:methylation"/>
    <property type="evidence" value="ECO:0007669"/>
    <property type="project" value="UniProtKB-KW"/>
</dbReference>
<dbReference type="Gene3D" id="3.40.50.150">
    <property type="entry name" value="Vaccinia Virus protein VP39"/>
    <property type="match status" value="1"/>
</dbReference>
<accession>A0AA40STA2</accession>
<dbReference type="InterPro" id="IPR013216">
    <property type="entry name" value="Methyltransf_11"/>
</dbReference>
<name>A0AA40STA2_9NOST</name>
<feature type="domain" description="Methyltransferase type 11" evidence="1">
    <location>
        <begin position="47"/>
        <end position="97"/>
    </location>
</feature>
<dbReference type="RefSeq" id="WP_191756092.1">
    <property type="nucleotide sequence ID" value="NZ_VJXY01000002.1"/>
</dbReference>
<dbReference type="CDD" id="cd02440">
    <property type="entry name" value="AdoMet_MTases"/>
    <property type="match status" value="1"/>
</dbReference>
<dbReference type="InterPro" id="IPR029063">
    <property type="entry name" value="SAM-dependent_MTases_sf"/>
</dbReference>
<dbReference type="Proteomes" id="UP001165986">
    <property type="component" value="Unassembled WGS sequence"/>
</dbReference>
<comment type="caution">
    <text evidence="2">The sequence shown here is derived from an EMBL/GenBank/DDBJ whole genome shotgun (WGS) entry which is preliminary data.</text>
</comment>
<evidence type="ECO:0000313" key="2">
    <source>
        <dbReference type="EMBL" id="MBD6614826.1"/>
    </source>
</evidence>
<keyword evidence="3" id="KW-1185">Reference proteome</keyword>
<dbReference type="GO" id="GO:0008757">
    <property type="term" value="F:S-adenosylmethionine-dependent methyltransferase activity"/>
    <property type="evidence" value="ECO:0007669"/>
    <property type="project" value="InterPro"/>
</dbReference>
<protein>
    <submittedName>
        <fullName evidence="2">Methyltransferase domain-containing protein</fullName>
    </submittedName>
</protein>
<organism evidence="2 3">
    <name type="scientific">Komarekiella delphini-convector SJRDD-AB1</name>
    <dbReference type="NCBI Taxonomy" id="2593771"/>
    <lineage>
        <taxon>Bacteria</taxon>
        <taxon>Bacillati</taxon>
        <taxon>Cyanobacteriota</taxon>
        <taxon>Cyanophyceae</taxon>
        <taxon>Nostocales</taxon>
        <taxon>Nostocaceae</taxon>
        <taxon>Komarekiella</taxon>
        <taxon>Komarekiella delphini-convector</taxon>
    </lineage>
</organism>
<gene>
    <name evidence="2" type="ORF">FNW02_02870</name>
</gene>
<keyword evidence="2" id="KW-0808">Transferase</keyword>
<dbReference type="AlphaFoldDB" id="A0AA40STA2"/>
<evidence type="ECO:0000259" key="1">
    <source>
        <dbReference type="Pfam" id="PF08241"/>
    </source>
</evidence>
<keyword evidence="2" id="KW-0489">Methyltransferase</keyword>